<dbReference type="AlphaFoldDB" id="A0A318JDI6"/>
<gene>
    <name evidence="1" type="ORF">DFR42_102232</name>
</gene>
<dbReference type="EMBL" id="QJKB01000002">
    <property type="protein sequence ID" value="PXX45020.1"/>
    <property type="molecule type" value="Genomic_DNA"/>
</dbReference>
<evidence type="ECO:0000313" key="1">
    <source>
        <dbReference type="EMBL" id="PXX45020.1"/>
    </source>
</evidence>
<evidence type="ECO:0008006" key="3">
    <source>
        <dbReference type="Google" id="ProtNLM"/>
    </source>
</evidence>
<sequence>MSDAQTEYDKLTKKLTATASAEPGQMFGKACLKINGKAFVALHKETVVFKLTGDEHAKAIALEDAVLWDPSGKGRPMKEWVALSATHGKKFPVLAQAALEYAQSLT</sequence>
<accession>A0A318JDI6</accession>
<dbReference type="RefSeq" id="WP_110254500.1">
    <property type="nucleotide sequence ID" value="NZ_QJKB01000002.1"/>
</dbReference>
<dbReference type="OrthoDB" id="8779526at2"/>
<protein>
    <recommendedName>
        <fullName evidence="3">TfoX-like protein</fullName>
    </recommendedName>
</protein>
<comment type="caution">
    <text evidence="1">The sequence shown here is derived from an EMBL/GenBank/DDBJ whole genome shotgun (WGS) entry which is preliminary data.</text>
</comment>
<reference evidence="1 2" key="1">
    <citation type="submission" date="2018-05" db="EMBL/GenBank/DDBJ databases">
        <title>Genomic Encyclopedia of Type Strains, Phase IV (KMG-IV): sequencing the most valuable type-strain genomes for metagenomic binning, comparative biology and taxonomic classification.</title>
        <authorList>
            <person name="Goeker M."/>
        </authorList>
    </citation>
    <scope>NUCLEOTIDE SEQUENCE [LARGE SCALE GENOMIC DNA]</scope>
    <source>
        <strain evidence="1 2">DSM 19792</strain>
    </source>
</reference>
<name>A0A318JDI6_9BURK</name>
<dbReference type="Proteomes" id="UP000247792">
    <property type="component" value="Unassembled WGS sequence"/>
</dbReference>
<organism evidence="1 2">
    <name type="scientific">Undibacterium pigrum</name>
    <dbReference type="NCBI Taxonomy" id="401470"/>
    <lineage>
        <taxon>Bacteria</taxon>
        <taxon>Pseudomonadati</taxon>
        <taxon>Pseudomonadota</taxon>
        <taxon>Betaproteobacteria</taxon>
        <taxon>Burkholderiales</taxon>
        <taxon>Oxalobacteraceae</taxon>
        <taxon>Undibacterium</taxon>
    </lineage>
</organism>
<keyword evidence="2" id="KW-1185">Reference proteome</keyword>
<proteinExistence type="predicted"/>
<evidence type="ECO:0000313" key="2">
    <source>
        <dbReference type="Proteomes" id="UP000247792"/>
    </source>
</evidence>